<dbReference type="EMBL" id="MU274903">
    <property type="protein sequence ID" value="KAI0092852.1"/>
    <property type="molecule type" value="Genomic_DNA"/>
</dbReference>
<keyword evidence="2" id="KW-1185">Reference proteome</keyword>
<comment type="caution">
    <text evidence="1">The sequence shown here is derived from an EMBL/GenBank/DDBJ whole genome shotgun (WGS) entry which is preliminary data.</text>
</comment>
<dbReference type="Proteomes" id="UP001055072">
    <property type="component" value="Unassembled WGS sequence"/>
</dbReference>
<proteinExistence type="predicted"/>
<gene>
    <name evidence="1" type="ORF">BDY19DRAFT_926699</name>
</gene>
<sequence length="353" mass="39108">MPLVQTIAISLAFATLAVAQSRQGLQPPADPFADPKHDVFNPLRYIASDSLSGMGVALALVLAFGQTFWSIKYRTKFMLAMVIAAYTYALGIAIRFGLSRHPDSSGLYIVEYLFVTLSPCGFIAAEYVLLGRLVRWLGGDRHMLIRPQRITLVFVISDVTTFLIQAAGGGVSASAHEDLKKAKAGSNIFLAGLALQLASFLFFIVLYLRFITRMYKFEKEAWVRDTHLPWYNDWRTLAAAFTVSCAGVLVRSIYRTVELSEGFGGYLSRTEVFFYTLDFVPLIVALLVYIPFWPGRFLPQEVTTDGLVSDESDAEKTVSGLKLKGPELEEIVTLRTRSADGGETLSERAGKEQ</sequence>
<organism evidence="1 2">
    <name type="scientific">Irpex rosettiformis</name>
    <dbReference type="NCBI Taxonomy" id="378272"/>
    <lineage>
        <taxon>Eukaryota</taxon>
        <taxon>Fungi</taxon>
        <taxon>Dikarya</taxon>
        <taxon>Basidiomycota</taxon>
        <taxon>Agaricomycotina</taxon>
        <taxon>Agaricomycetes</taxon>
        <taxon>Polyporales</taxon>
        <taxon>Irpicaceae</taxon>
        <taxon>Irpex</taxon>
    </lineage>
</organism>
<accession>A0ACB8UER9</accession>
<evidence type="ECO:0000313" key="1">
    <source>
        <dbReference type="EMBL" id="KAI0092852.1"/>
    </source>
</evidence>
<name>A0ACB8UER9_9APHY</name>
<protein>
    <submittedName>
        <fullName evidence="1">RTA1-domain-containing protein</fullName>
    </submittedName>
</protein>
<evidence type="ECO:0000313" key="2">
    <source>
        <dbReference type="Proteomes" id="UP001055072"/>
    </source>
</evidence>
<reference evidence="1" key="1">
    <citation type="journal article" date="2021" name="Environ. Microbiol.">
        <title>Gene family expansions and transcriptome signatures uncover fungal adaptations to wood decay.</title>
        <authorList>
            <person name="Hage H."/>
            <person name="Miyauchi S."/>
            <person name="Viragh M."/>
            <person name="Drula E."/>
            <person name="Min B."/>
            <person name="Chaduli D."/>
            <person name="Navarro D."/>
            <person name="Favel A."/>
            <person name="Norest M."/>
            <person name="Lesage-Meessen L."/>
            <person name="Balint B."/>
            <person name="Merenyi Z."/>
            <person name="de Eugenio L."/>
            <person name="Morin E."/>
            <person name="Martinez A.T."/>
            <person name="Baldrian P."/>
            <person name="Stursova M."/>
            <person name="Martinez M.J."/>
            <person name="Novotny C."/>
            <person name="Magnuson J.K."/>
            <person name="Spatafora J.W."/>
            <person name="Maurice S."/>
            <person name="Pangilinan J."/>
            <person name="Andreopoulos W."/>
            <person name="LaButti K."/>
            <person name="Hundley H."/>
            <person name="Na H."/>
            <person name="Kuo A."/>
            <person name="Barry K."/>
            <person name="Lipzen A."/>
            <person name="Henrissat B."/>
            <person name="Riley R."/>
            <person name="Ahrendt S."/>
            <person name="Nagy L.G."/>
            <person name="Grigoriev I.V."/>
            <person name="Martin F."/>
            <person name="Rosso M.N."/>
        </authorList>
    </citation>
    <scope>NUCLEOTIDE SEQUENCE</scope>
    <source>
        <strain evidence="1">CBS 384.51</strain>
    </source>
</reference>